<keyword evidence="8" id="KW-1185">Reference proteome</keyword>
<comment type="function">
    <text evidence="3 4">Participates actively in the response to hyperosmotic and heat shock by preventing the aggregation of stress-denatured proteins, in association with DnaK and GrpE. It is the nucleotide exchange factor for DnaK and may function as a thermosensor. Unfolded proteins bind initially to DnaJ; upon interaction with the DnaJ-bound protein, DnaK hydrolyzes its bound ATP, resulting in the formation of a stable complex. GrpE releases ADP from DnaK; ATP binding to DnaK triggers the release of the substrate protein, thus completing the reaction cycle. Several rounds of ATP-dependent interactions between DnaJ, DnaK and GrpE are required for fully efficient folding.</text>
</comment>
<comment type="similarity">
    <text evidence="1 3 5">Belongs to the GrpE family.</text>
</comment>
<name>A0ABR7ETQ8_9FIRM</name>
<evidence type="ECO:0000256" key="4">
    <source>
        <dbReference type="RuleBase" id="RU000639"/>
    </source>
</evidence>
<accession>A0ABR7ETQ8</accession>
<dbReference type="PROSITE" id="PS01071">
    <property type="entry name" value="GRPE"/>
    <property type="match status" value="1"/>
</dbReference>
<evidence type="ECO:0000256" key="3">
    <source>
        <dbReference type="HAMAP-Rule" id="MF_01151"/>
    </source>
</evidence>
<dbReference type="Gene3D" id="3.90.20.20">
    <property type="match status" value="1"/>
</dbReference>
<evidence type="ECO:0000256" key="1">
    <source>
        <dbReference type="ARBA" id="ARBA00009054"/>
    </source>
</evidence>
<dbReference type="HAMAP" id="MF_01151">
    <property type="entry name" value="GrpE"/>
    <property type="match status" value="1"/>
</dbReference>
<dbReference type="InterPro" id="IPR000740">
    <property type="entry name" value="GrpE"/>
</dbReference>
<dbReference type="SUPFAM" id="SSF58014">
    <property type="entry name" value="Coiled-coil domain of nucleotide exchange factor GrpE"/>
    <property type="match status" value="1"/>
</dbReference>
<feature type="compositionally biased region" description="Basic and acidic residues" evidence="6">
    <location>
        <begin position="1"/>
        <end position="19"/>
    </location>
</feature>
<dbReference type="RefSeq" id="WP_186855362.1">
    <property type="nucleotide sequence ID" value="NZ_JACOOY010000002.1"/>
</dbReference>
<dbReference type="InterPro" id="IPR009012">
    <property type="entry name" value="GrpE_head"/>
</dbReference>
<evidence type="ECO:0000256" key="5">
    <source>
        <dbReference type="RuleBase" id="RU004478"/>
    </source>
</evidence>
<dbReference type="Pfam" id="PF01025">
    <property type="entry name" value="GrpE"/>
    <property type="match status" value="1"/>
</dbReference>
<gene>
    <name evidence="3 7" type="primary">grpE</name>
    <name evidence="7" type="ORF">H8S07_01850</name>
</gene>
<comment type="caution">
    <text evidence="7">The sequence shown here is derived from an EMBL/GenBank/DDBJ whole genome shotgun (WGS) entry which is preliminary data.</text>
</comment>
<organism evidence="7 8">
    <name type="scientific">Dorea hominis</name>
    <dbReference type="NCBI Taxonomy" id="2763040"/>
    <lineage>
        <taxon>Bacteria</taxon>
        <taxon>Bacillati</taxon>
        <taxon>Bacillota</taxon>
        <taxon>Clostridia</taxon>
        <taxon>Lachnospirales</taxon>
        <taxon>Lachnospiraceae</taxon>
        <taxon>Dorea</taxon>
    </lineage>
</organism>
<keyword evidence="3" id="KW-0963">Cytoplasm</keyword>
<dbReference type="InterPro" id="IPR013805">
    <property type="entry name" value="GrpE_CC"/>
</dbReference>
<evidence type="ECO:0000313" key="7">
    <source>
        <dbReference type="EMBL" id="MBC5664030.1"/>
    </source>
</evidence>
<protein>
    <recommendedName>
        <fullName evidence="3 4">Protein GrpE</fullName>
    </recommendedName>
    <alternativeName>
        <fullName evidence="3">HSP-70 cofactor</fullName>
    </alternativeName>
</protein>
<dbReference type="PRINTS" id="PR00773">
    <property type="entry name" value="GRPEPROTEIN"/>
</dbReference>
<sequence>MVKEAVEEAKKTAEATKEEAAEDEAKEAETEDSKESDTEEKKSGKKLFGKKDKKDKKDEKIEELTDRLTRQMAEFDNFRKRTEKEKSQMYEVGAKDIIEKILPVVDNFERGLDAVKEEDKEDPFIQGMEKVYKQLMTTLEGIEVKPIEAVGQEFDPNLHNAVMHVEDENLGENIIAEEFQKGYMYRDSVVRHSMVKVAN</sequence>
<comment type="subunit">
    <text evidence="3">Homodimer.</text>
</comment>
<keyword evidence="2 3" id="KW-0143">Chaperone</keyword>
<dbReference type="PANTHER" id="PTHR21237">
    <property type="entry name" value="GRPE PROTEIN"/>
    <property type="match status" value="1"/>
</dbReference>
<keyword evidence="3 4" id="KW-0346">Stress response</keyword>
<evidence type="ECO:0000313" key="8">
    <source>
        <dbReference type="Proteomes" id="UP000647235"/>
    </source>
</evidence>
<evidence type="ECO:0000256" key="2">
    <source>
        <dbReference type="ARBA" id="ARBA00023186"/>
    </source>
</evidence>
<feature type="compositionally biased region" description="Basic and acidic residues" evidence="6">
    <location>
        <begin position="27"/>
        <end position="42"/>
    </location>
</feature>
<dbReference type="CDD" id="cd00446">
    <property type="entry name" value="GrpE"/>
    <property type="match status" value="1"/>
</dbReference>
<dbReference type="PANTHER" id="PTHR21237:SF23">
    <property type="entry name" value="GRPE PROTEIN HOMOLOG, MITOCHONDRIAL"/>
    <property type="match status" value="1"/>
</dbReference>
<reference evidence="7 8" key="1">
    <citation type="submission" date="2020-08" db="EMBL/GenBank/DDBJ databases">
        <title>Genome public.</title>
        <authorList>
            <person name="Liu C."/>
            <person name="Sun Q."/>
        </authorList>
    </citation>
    <scope>NUCLEOTIDE SEQUENCE [LARGE SCALE GENOMIC DNA]</scope>
    <source>
        <strain evidence="7 8">NSJ-36</strain>
    </source>
</reference>
<comment type="subcellular location">
    <subcellularLocation>
        <location evidence="3">Cytoplasm</location>
    </subcellularLocation>
</comment>
<dbReference type="Gene3D" id="2.30.22.10">
    <property type="entry name" value="Head domain of nucleotide exchange factor GrpE"/>
    <property type="match status" value="1"/>
</dbReference>
<evidence type="ECO:0000256" key="6">
    <source>
        <dbReference type="SAM" id="MobiDB-lite"/>
    </source>
</evidence>
<feature type="compositionally biased region" description="Basic and acidic residues" evidence="6">
    <location>
        <begin position="49"/>
        <end position="60"/>
    </location>
</feature>
<dbReference type="Proteomes" id="UP000647235">
    <property type="component" value="Unassembled WGS sequence"/>
</dbReference>
<dbReference type="EMBL" id="JACOOY010000002">
    <property type="protein sequence ID" value="MBC5664030.1"/>
    <property type="molecule type" value="Genomic_DNA"/>
</dbReference>
<dbReference type="NCBIfam" id="NF010738">
    <property type="entry name" value="PRK14140.1"/>
    <property type="match status" value="1"/>
</dbReference>
<feature type="region of interest" description="Disordered" evidence="6">
    <location>
        <begin position="1"/>
        <end position="60"/>
    </location>
</feature>
<proteinExistence type="inferred from homology"/>
<dbReference type="SUPFAM" id="SSF51064">
    <property type="entry name" value="Head domain of nucleotide exchange factor GrpE"/>
    <property type="match status" value="1"/>
</dbReference>